<evidence type="ECO:0000313" key="9">
    <source>
        <dbReference type="Proteomes" id="UP001494902"/>
    </source>
</evidence>
<evidence type="ECO:0000256" key="4">
    <source>
        <dbReference type="ARBA" id="ARBA00023004"/>
    </source>
</evidence>
<evidence type="ECO:0000259" key="7">
    <source>
        <dbReference type="SMART" id="SM00928"/>
    </source>
</evidence>
<dbReference type="Gene3D" id="3.40.50.11540">
    <property type="entry name" value="NADH-ubiquinone oxidoreductase 51kDa subunit"/>
    <property type="match status" value="1"/>
</dbReference>
<dbReference type="PANTHER" id="PTHR43578:SF3">
    <property type="entry name" value="NADH-QUINONE OXIDOREDUCTASE SUBUNIT F"/>
    <property type="match status" value="1"/>
</dbReference>
<dbReference type="InterPro" id="IPR019554">
    <property type="entry name" value="Soluble_ligand-bd"/>
</dbReference>
<dbReference type="PANTHER" id="PTHR43578">
    <property type="entry name" value="NADH-QUINONE OXIDOREDUCTASE SUBUNIT F"/>
    <property type="match status" value="1"/>
</dbReference>
<evidence type="ECO:0000256" key="5">
    <source>
        <dbReference type="ARBA" id="ARBA00023014"/>
    </source>
</evidence>
<dbReference type="InterPro" id="IPR041921">
    <property type="entry name" value="NuoE_N"/>
</dbReference>
<dbReference type="PROSITE" id="PS00644">
    <property type="entry name" value="COMPLEX1_51K_1"/>
    <property type="match status" value="1"/>
</dbReference>
<dbReference type="SUPFAM" id="SSF142019">
    <property type="entry name" value="Nqo1 FMN-binding domain-like"/>
    <property type="match status" value="1"/>
</dbReference>
<dbReference type="InterPro" id="IPR037207">
    <property type="entry name" value="Nuop51_4Fe4S-bd_sf"/>
</dbReference>
<sequence length="646" mass="67396">MDLHLSSASPTEGEREAIDAAFAMLAPTVPERDGDVATRSVHAGHAARSRRHLLLPMLHAVHDAVGWLSEGALNHVARTLQVPPAEVYGVATFYAMFSVEPRAPRVVHVCDDVACGPFGGEEIIAELEPGLDGSTDACWVRSPCLGLCERAPAVLHQRAGEPDLSQAPATPSSVLQAAQAPADPTGEQASAADHAFADTTVSAPQTRTGEHLRLLRRVGVVDPGSLDDYRAAGGYAALRRAVDLGPTRVIAELKDASLTGRGGAAFPTGVKWETVAATPERPHHLICNADESEPGTFKDRVLMEGDPFGLIEAMTIAGYVTGATTGHLYIRGEYPLATRRLQDAIAAARARGYLGDDVMGEGFAFDIDLRRGAGAYICGEETALLESIEGYRGEPRNKPPFPATAGLFGKPTAINNVETLYDVLEVLNIGGQAFASVGGGKSTGSKLFCVSGAVGTPGVYEVDFGTTLRELLDLAGGTRGELRTVLLGGAAGGFVMPSDLDTPLTLEGAREIGATLGSGVVLVFDTAADLTGTLRRIAAFFRDESCGQCVPCRVGTVRQEEALARLERDAPIGSRETELALLDDLARVMRDSSICGLGQTAPSAVMSAIDLGLIAAPSRNAGGPDSNGHAHPEVNGHSGNGHGGGR</sequence>
<feature type="compositionally biased region" description="Polar residues" evidence="6">
    <location>
        <begin position="167"/>
        <end position="176"/>
    </location>
</feature>
<keyword evidence="5" id="KW-0411">Iron-sulfur</keyword>
<dbReference type="SUPFAM" id="SSF52833">
    <property type="entry name" value="Thioredoxin-like"/>
    <property type="match status" value="1"/>
</dbReference>
<gene>
    <name evidence="8" type="ORF">WIS52_25105</name>
</gene>
<proteinExistence type="inferred from homology"/>
<dbReference type="InterPro" id="IPR001949">
    <property type="entry name" value="NADH-UbQ_OxRdtase_51kDa_CS"/>
</dbReference>
<keyword evidence="4" id="KW-0408">Iron</keyword>
<keyword evidence="2" id="KW-0004">4Fe-4S</keyword>
<keyword evidence="9" id="KW-1185">Reference proteome</keyword>
<keyword evidence="3" id="KW-0479">Metal-binding</keyword>
<dbReference type="Pfam" id="PF10589">
    <property type="entry name" value="NADH_4Fe-4S"/>
    <property type="match status" value="1"/>
</dbReference>
<dbReference type="SMART" id="SM00928">
    <property type="entry name" value="NADH_4Fe-4S"/>
    <property type="match status" value="1"/>
</dbReference>
<dbReference type="Gene3D" id="6.10.250.1450">
    <property type="match status" value="1"/>
</dbReference>
<dbReference type="InterPro" id="IPR036249">
    <property type="entry name" value="Thioredoxin-like_sf"/>
</dbReference>
<dbReference type="EMBL" id="JBEDNQ010000011">
    <property type="protein sequence ID" value="MEQ3553766.1"/>
    <property type="molecule type" value="Genomic_DNA"/>
</dbReference>
<organism evidence="8 9">
    <name type="scientific">Pseudonocardia nematodicida</name>
    <dbReference type="NCBI Taxonomy" id="1206997"/>
    <lineage>
        <taxon>Bacteria</taxon>
        <taxon>Bacillati</taxon>
        <taxon>Actinomycetota</taxon>
        <taxon>Actinomycetes</taxon>
        <taxon>Pseudonocardiales</taxon>
        <taxon>Pseudonocardiaceae</taxon>
        <taxon>Pseudonocardia</taxon>
    </lineage>
</organism>
<evidence type="ECO:0000256" key="1">
    <source>
        <dbReference type="ARBA" id="ARBA00007523"/>
    </source>
</evidence>
<dbReference type="Pfam" id="PF10531">
    <property type="entry name" value="SLBB"/>
    <property type="match status" value="1"/>
</dbReference>
<evidence type="ECO:0000256" key="3">
    <source>
        <dbReference type="ARBA" id="ARBA00022723"/>
    </source>
</evidence>
<feature type="region of interest" description="Disordered" evidence="6">
    <location>
        <begin position="620"/>
        <end position="646"/>
    </location>
</feature>
<evidence type="ECO:0000256" key="2">
    <source>
        <dbReference type="ARBA" id="ARBA00022485"/>
    </source>
</evidence>
<feature type="domain" description="NADH-ubiquinone oxidoreductase 51kDa subunit iron-sulphur binding" evidence="7">
    <location>
        <begin position="531"/>
        <end position="576"/>
    </location>
</feature>
<dbReference type="Gene3D" id="1.20.1440.230">
    <property type="entry name" value="NADH-ubiquinone oxidoreductase 51kDa subunit, iron-sulphur binding domain"/>
    <property type="match status" value="1"/>
</dbReference>
<dbReference type="Gene3D" id="3.10.20.600">
    <property type="match status" value="1"/>
</dbReference>
<dbReference type="Pfam" id="PF01512">
    <property type="entry name" value="Complex1_51K"/>
    <property type="match status" value="1"/>
</dbReference>
<comment type="caution">
    <text evidence="8">The sequence shown here is derived from an EMBL/GenBank/DDBJ whole genome shotgun (WGS) entry which is preliminary data.</text>
</comment>
<evidence type="ECO:0000313" key="8">
    <source>
        <dbReference type="EMBL" id="MEQ3553766.1"/>
    </source>
</evidence>
<evidence type="ECO:0000256" key="6">
    <source>
        <dbReference type="SAM" id="MobiDB-lite"/>
    </source>
</evidence>
<dbReference type="InterPro" id="IPR037225">
    <property type="entry name" value="Nuo51_FMN-bd_sf"/>
</dbReference>
<comment type="similarity">
    <text evidence="1">Belongs to the complex I 51 kDa subunit family.</text>
</comment>
<name>A0ABV1KH38_9PSEU</name>
<dbReference type="InterPro" id="IPR011538">
    <property type="entry name" value="Nuo51_FMN-bd"/>
</dbReference>
<dbReference type="Proteomes" id="UP001494902">
    <property type="component" value="Unassembled WGS sequence"/>
</dbReference>
<reference evidence="8 9" key="1">
    <citation type="submission" date="2024-03" db="EMBL/GenBank/DDBJ databases">
        <title>Draft genome sequence of Pseudonocardia nematodicida JCM 31783.</title>
        <authorList>
            <person name="Butdee W."/>
            <person name="Duangmal K."/>
        </authorList>
    </citation>
    <scope>NUCLEOTIDE SEQUENCE [LARGE SCALE GENOMIC DNA]</scope>
    <source>
        <strain evidence="8 9">JCM 31783</strain>
    </source>
</reference>
<dbReference type="SUPFAM" id="SSF142984">
    <property type="entry name" value="Nqo1 middle domain-like"/>
    <property type="match status" value="1"/>
</dbReference>
<dbReference type="RefSeq" id="WP_349300824.1">
    <property type="nucleotide sequence ID" value="NZ_JBEDNQ010000011.1"/>
</dbReference>
<feature type="region of interest" description="Disordered" evidence="6">
    <location>
        <begin position="159"/>
        <end position="192"/>
    </location>
</feature>
<accession>A0ABV1KH38</accession>
<dbReference type="Gene3D" id="1.10.10.1590">
    <property type="entry name" value="NADH-quinone oxidoreductase subunit E"/>
    <property type="match status" value="1"/>
</dbReference>
<dbReference type="PROSITE" id="PS00645">
    <property type="entry name" value="COMPLEX1_51K_2"/>
    <property type="match status" value="1"/>
</dbReference>
<dbReference type="InterPro" id="IPR019575">
    <property type="entry name" value="Nuop51_4Fe4S-bd"/>
</dbReference>
<dbReference type="SUPFAM" id="SSF140490">
    <property type="entry name" value="Nqo1C-terminal domain-like"/>
    <property type="match status" value="1"/>
</dbReference>
<dbReference type="Pfam" id="PF01257">
    <property type="entry name" value="2Fe-2S_thioredx"/>
    <property type="match status" value="1"/>
</dbReference>
<protein>
    <submittedName>
        <fullName evidence="8">NAD(P)H-dependent oxidoreductase subunit E</fullName>
    </submittedName>
</protein>